<dbReference type="EMBL" id="CACRXK020000733">
    <property type="protein sequence ID" value="CAB3984391.1"/>
    <property type="molecule type" value="Genomic_DNA"/>
</dbReference>
<dbReference type="AlphaFoldDB" id="A0A6S7GH73"/>
<evidence type="ECO:0000256" key="2">
    <source>
        <dbReference type="SAM" id="MobiDB-lite"/>
    </source>
</evidence>
<keyword evidence="4" id="KW-1185">Reference proteome</keyword>
<evidence type="ECO:0000256" key="1">
    <source>
        <dbReference type="SAM" id="Coils"/>
    </source>
</evidence>
<evidence type="ECO:0000313" key="4">
    <source>
        <dbReference type="Proteomes" id="UP001152795"/>
    </source>
</evidence>
<name>A0A6S7GH73_PARCT</name>
<feature type="region of interest" description="Disordered" evidence="2">
    <location>
        <begin position="217"/>
        <end position="250"/>
    </location>
</feature>
<proteinExistence type="predicted"/>
<comment type="caution">
    <text evidence="3">The sequence shown here is derived from an EMBL/GenBank/DDBJ whole genome shotgun (WGS) entry which is preliminary data.</text>
</comment>
<feature type="compositionally biased region" description="Low complexity" evidence="2">
    <location>
        <begin position="230"/>
        <end position="240"/>
    </location>
</feature>
<dbReference type="Proteomes" id="UP001152795">
    <property type="component" value="Unassembled WGS sequence"/>
</dbReference>
<protein>
    <submittedName>
        <fullName evidence="3">Uncharacterized protein</fullName>
    </submittedName>
</protein>
<gene>
    <name evidence="3" type="ORF">PACLA_8A042789</name>
</gene>
<accession>A0A6S7GH73</accession>
<feature type="coiled-coil region" evidence="1">
    <location>
        <begin position="111"/>
        <end position="138"/>
    </location>
</feature>
<organism evidence="3 4">
    <name type="scientific">Paramuricea clavata</name>
    <name type="common">Red gorgonian</name>
    <name type="synonym">Violescent sea-whip</name>
    <dbReference type="NCBI Taxonomy" id="317549"/>
    <lineage>
        <taxon>Eukaryota</taxon>
        <taxon>Metazoa</taxon>
        <taxon>Cnidaria</taxon>
        <taxon>Anthozoa</taxon>
        <taxon>Octocorallia</taxon>
        <taxon>Malacalcyonacea</taxon>
        <taxon>Plexauridae</taxon>
        <taxon>Paramuricea</taxon>
    </lineage>
</organism>
<reference evidence="3" key="1">
    <citation type="submission" date="2020-04" db="EMBL/GenBank/DDBJ databases">
        <authorList>
            <person name="Alioto T."/>
            <person name="Alioto T."/>
            <person name="Gomez Garrido J."/>
        </authorList>
    </citation>
    <scope>NUCLEOTIDE SEQUENCE</scope>
    <source>
        <strain evidence="3">A484AB</strain>
    </source>
</reference>
<feature type="coiled-coil region" evidence="1">
    <location>
        <begin position="41"/>
        <end position="75"/>
    </location>
</feature>
<dbReference type="OrthoDB" id="5985441at2759"/>
<dbReference type="InterPro" id="IPR052873">
    <property type="entry name" value="HEATR9"/>
</dbReference>
<evidence type="ECO:0000313" key="3">
    <source>
        <dbReference type="EMBL" id="CAB3984391.1"/>
    </source>
</evidence>
<feature type="compositionally biased region" description="Low complexity" evidence="2">
    <location>
        <begin position="425"/>
        <end position="436"/>
    </location>
</feature>
<feature type="region of interest" description="Disordered" evidence="2">
    <location>
        <begin position="419"/>
        <end position="454"/>
    </location>
</feature>
<feature type="region of interest" description="Disordered" evidence="2">
    <location>
        <begin position="1"/>
        <end position="25"/>
    </location>
</feature>
<dbReference type="PANTHER" id="PTHR38323">
    <property type="entry name" value="PROTEIN HEATR9"/>
    <property type="match status" value="1"/>
</dbReference>
<feature type="compositionally biased region" description="Basic and acidic residues" evidence="2">
    <location>
        <begin position="8"/>
        <end position="25"/>
    </location>
</feature>
<sequence length="727" mass="82817">MSATVARSSREGSFENEHSMLGERENTMELIEKSEKINSLVKEQVDMIKESQENVQSLVENINRAEEEVDLSTVESVKDIVRKSEDLIVLVQVIIKVRNEFGHARLDLEKAKKAKKMVKEAKERFHWLEKRLEKLLIECHKKASCLLKSSAVGSLGQSLAKTNLKIEERFTPSQCERLFCDVGGYYTKPPEEFHGGKRNCYNVTRDVLENSQKLLQEGDDKNNPLYTDESSSSIQTQNSSLHDLKNTKDYDLPDNIDSQISVIPLIEDSTDKVPTSKLPRFSLKEASETELETSLGENYDDEVEKYWKSDHHRFEWPDTNVQLRSPLSWHSLGLPVQLDSFIAKDRPVFTPDLPWKEKATQVNSVLDIHKIALDKLYAKLHHMYDVIEKATDASINPVPKNDKIEPRMRNIESAIKIQKAASRTSISDDNVDQNSSDSDEMLPKPDTVPAMQISGQRSVKTPCLMFPRNSSVWCESKTSAGGRVVKKFKTKPPAKPNRTQAILAKKLFASNEANARQMEKQEAMIWRPSIVYRMVKATKALKIFQTQLQQWDAARRCDQKWKRVEWLMGPNGLRSPTKEIVIESLKLHESTDSRILYEASRALILSGHWHPSALEILHNALKFGSKSLKQEILDALCSVDNIPFFDKRAQPFQEILNVLEELVQGNEPSLAFSSALCLGRLLVVHPIAKRYLLEVIQTKSLTSKQKCEVTMETSLKNPLKKSFYCAI</sequence>
<keyword evidence="1" id="KW-0175">Coiled coil</keyword>
<dbReference type="PANTHER" id="PTHR38323:SF1">
    <property type="entry name" value="PROTEIN HEATR9"/>
    <property type="match status" value="1"/>
</dbReference>